<dbReference type="SUPFAM" id="SSF161098">
    <property type="entry name" value="MetI-like"/>
    <property type="match status" value="1"/>
</dbReference>
<feature type="transmembrane region" description="Helical" evidence="7">
    <location>
        <begin position="154"/>
        <end position="178"/>
    </location>
</feature>
<feature type="transmembrane region" description="Helical" evidence="7">
    <location>
        <begin position="259"/>
        <end position="279"/>
    </location>
</feature>
<dbReference type="GO" id="GO:0005886">
    <property type="term" value="C:plasma membrane"/>
    <property type="evidence" value="ECO:0007669"/>
    <property type="project" value="UniProtKB-SubCell"/>
</dbReference>
<dbReference type="Proteomes" id="UP000323876">
    <property type="component" value="Unassembled WGS sequence"/>
</dbReference>
<feature type="transmembrane region" description="Helical" evidence="7">
    <location>
        <begin position="105"/>
        <end position="126"/>
    </location>
</feature>
<comment type="caution">
    <text evidence="9">The sequence shown here is derived from an EMBL/GenBank/DDBJ whole genome shotgun (WGS) entry which is preliminary data.</text>
</comment>
<keyword evidence="5 7" id="KW-1133">Transmembrane helix</keyword>
<dbReference type="Gene3D" id="1.10.3720.10">
    <property type="entry name" value="MetI-like"/>
    <property type="match status" value="1"/>
</dbReference>
<evidence type="ECO:0000256" key="5">
    <source>
        <dbReference type="ARBA" id="ARBA00022989"/>
    </source>
</evidence>
<keyword evidence="3" id="KW-1003">Cell membrane</keyword>
<keyword evidence="4 7" id="KW-0812">Transmembrane</keyword>
<keyword evidence="2 7" id="KW-0813">Transport</keyword>
<feature type="domain" description="ABC transmembrane type-1" evidence="8">
    <location>
        <begin position="68"/>
        <end position="280"/>
    </location>
</feature>
<comment type="similarity">
    <text evidence="7">Belongs to the binding-protein-dependent transport system permease family.</text>
</comment>
<sequence>MRRRRRESTTAWLFISPSVLVILGLSLIPVIWSLLLSFQANDLVTPSRWVGMDNYSALFQDPNFVQAVRNTLIYTVLFVPLSIALGLALALALNRRLRFVSLYRTLFFVPFVVSATAQGVLFSFMLDPQVGVVNSLLHRVGLSPQGFLTDPAQALFVLIAITLWSGSGFCVVVYLAALQDVPQTLLEAARLDGAGRWNLLRHIVFPTVMPVTMFLLVWQTITALQVFDLVYVSTKGGPLGSTTLIVFFIWQQAFRNFTAGYGAAAAYVLAVALFGLGLARRLMARRRSPEGNS</sequence>
<dbReference type="CDD" id="cd06261">
    <property type="entry name" value="TM_PBP2"/>
    <property type="match status" value="1"/>
</dbReference>
<dbReference type="InterPro" id="IPR000515">
    <property type="entry name" value="MetI-like"/>
</dbReference>
<evidence type="ECO:0000313" key="9">
    <source>
        <dbReference type="EMBL" id="KAA8885783.1"/>
    </source>
</evidence>
<comment type="subcellular location">
    <subcellularLocation>
        <location evidence="1 7">Cell membrane</location>
        <topology evidence="1 7">Multi-pass membrane protein</topology>
    </subcellularLocation>
</comment>
<feature type="transmembrane region" description="Helical" evidence="7">
    <location>
        <begin position="199"/>
        <end position="221"/>
    </location>
</feature>
<dbReference type="EMBL" id="VXLC01000015">
    <property type="protein sequence ID" value="KAA8885783.1"/>
    <property type="molecule type" value="Genomic_DNA"/>
</dbReference>
<accession>A0A5N0EA25</accession>
<evidence type="ECO:0000256" key="1">
    <source>
        <dbReference type="ARBA" id="ARBA00004651"/>
    </source>
</evidence>
<evidence type="ECO:0000256" key="2">
    <source>
        <dbReference type="ARBA" id="ARBA00022448"/>
    </source>
</evidence>
<dbReference type="OrthoDB" id="34224at2"/>
<evidence type="ECO:0000259" key="8">
    <source>
        <dbReference type="PROSITE" id="PS50928"/>
    </source>
</evidence>
<evidence type="ECO:0000256" key="6">
    <source>
        <dbReference type="ARBA" id="ARBA00023136"/>
    </source>
</evidence>
<dbReference type="PROSITE" id="PS50928">
    <property type="entry name" value="ABC_TM1"/>
    <property type="match status" value="1"/>
</dbReference>
<dbReference type="InterPro" id="IPR035906">
    <property type="entry name" value="MetI-like_sf"/>
</dbReference>
<keyword evidence="6 7" id="KW-0472">Membrane</keyword>
<dbReference type="AlphaFoldDB" id="A0A5N0EA25"/>
<gene>
    <name evidence="9" type="ORF">F3087_29060</name>
</gene>
<feature type="transmembrane region" description="Helical" evidence="7">
    <location>
        <begin position="72"/>
        <end position="93"/>
    </location>
</feature>
<dbReference type="PANTHER" id="PTHR43227:SF8">
    <property type="entry name" value="DIACETYLCHITOBIOSE UPTAKE SYSTEM PERMEASE PROTEIN DASB"/>
    <property type="match status" value="1"/>
</dbReference>
<feature type="transmembrane region" description="Helical" evidence="7">
    <location>
        <begin position="12"/>
        <end position="35"/>
    </location>
</feature>
<evidence type="ECO:0000256" key="7">
    <source>
        <dbReference type="RuleBase" id="RU363032"/>
    </source>
</evidence>
<dbReference type="GO" id="GO:0055085">
    <property type="term" value="P:transmembrane transport"/>
    <property type="evidence" value="ECO:0007669"/>
    <property type="project" value="InterPro"/>
</dbReference>
<dbReference type="PANTHER" id="PTHR43227">
    <property type="entry name" value="BLL4140 PROTEIN"/>
    <property type="match status" value="1"/>
</dbReference>
<evidence type="ECO:0000313" key="10">
    <source>
        <dbReference type="Proteomes" id="UP000323876"/>
    </source>
</evidence>
<protein>
    <submittedName>
        <fullName evidence="9">Sugar ABC transporter permease</fullName>
    </submittedName>
</protein>
<evidence type="ECO:0000256" key="3">
    <source>
        <dbReference type="ARBA" id="ARBA00022475"/>
    </source>
</evidence>
<evidence type="ECO:0000256" key="4">
    <source>
        <dbReference type="ARBA" id="ARBA00022692"/>
    </source>
</evidence>
<name>A0A5N0EA25_9NOCA</name>
<reference evidence="9 10" key="1">
    <citation type="submission" date="2019-09" db="EMBL/GenBank/DDBJ databases">
        <authorList>
            <person name="Wang X."/>
        </authorList>
    </citation>
    <scope>NUCLEOTIDE SEQUENCE [LARGE SCALE GENOMIC DNA]</scope>
    <source>
        <strain evidence="9 10">CICC 11023</strain>
    </source>
</reference>
<organism evidence="9 10">
    <name type="scientific">Nocardia colli</name>
    <dbReference type="NCBI Taxonomy" id="2545717"/>
    <lineage>
        <taxon>Bacteria</taxon>
        <taxon>Bacillati</taxon>
        <taxon>Actinomycetota</taxon>
        <taxon>Actinomycetes</taxon>
        <taxon>Mycobacteriales</taxon>
        <taxon>Nocardiaceae</taxon>
        <taxon>Nocardia</taxon>
    </lineage>
</organism>
<dbReference type="InterPro" id="IPR050809">
    <property type="entry name" value="UgpAE/MalFG_permease"/>
</dbReference>
<dbReference type="Pfam" id="PF00528">
    <property type="entry name" value="BPD_transp_1"/>
    <property type="match status" value="1"/>
</dbReference>
<proteinExistence type="inferred from homology"/>
<keyword evidence="10" id="KW-1185">Reference proteome</keyword>